<reference evidence="13 14" key="1">
    <citation type="submission" date="2010-11" db="EMBL/GenBank/DDBJ databases">
        <title>Complete sequence of Halanaerobium sp. sapolanicus.</title>
        <authorList>
            <consortium name="US DOE Joint Genome Institute"/>
            <person name="Lucas S."/>
            <person name="Copeland A."/>
            <person name="Lapidus A."/>
            <person name="Cheng J.-F."/>
            <person name="Bruce D."/>
            <person name="Goodwin L."/>
            <person name="Pitluck S."/>
            <person name="Davenport K."/>
            <person name="Detter J.C."/>
            <person name="Han C."/>
            <person name="Tapia R."/>
            <person name="Land M."/>
            <person name="Hauser L."/>
            <person name="Jeffries C."/>
            <person name="Kyrpides N."/>
            <person name="Ivanova N."/>
            <person name="Mikhailova N."/>
            <person name="Begemann M.B."/>
            <person name="Mormile M.R."/>
            <person name="Wall J.D."/>
            <person name="Elias D.A."/>
            <person name="Woyke T."/>
        </authorList>
    </citation>
    <scope>NUCLEOTIDE SEQUENCE [LARGE SCALE GENOMIC DNA]</scope>
    <source>
        <strain evidence="14">sapolanicus</strain>
    </source>
</reference>
<evidence type="ECO:0000259" key="12">
    <source>
        <dbReference type="SMART" id="SM00363"/>
    </source>
</evidence>
<dbReference type="InterPro" id="IPR054608">
    <property type="entry name" value="SYY-like_C"/>
</dbReference>
<dbReference type="InterPro" id="IPR024088">
    <property type="entry name" value="Tyr-tRNA-ligase_bac-type"/>
</dbReference>
<dbReference type="GO" id="GO:0006437">
    <property type="term" value="P:tyrosyl-tRNA aminoacylation"/>
    <property type="evidence" value="ECO:0007669"/>
    <property type="project" value="UniProtKB-UniRule"/>
</dbReference>
<dbReference type="CDD" id="cd00805">
    <property type="entry name" value="TyrRS_core"/>
    <property type="match status" value="1"/>
</dbReference>
<evidence type="ECO:0000313" key="14">
    <source>
        <dbReference type="Proteomes" id="UP000007434"/>
    </source>
</evidence>
<keyword evidence="3 10" id="KW-0436">Ligase</keyword>
<keyword evidence="7 10" id="KW-0648">Protein biosynthesis</keyword>
<reference evidence="13 14" key="2">
    <citation type="journal article" date="2011" name="J. Bacteriol.">
        <title>Complete Genome Sequence of the Haloalkaliphilic, Hydrogen Producing Halanaerobium hydrogenoformans.</title>
        <authorList>
            <person name="Brown S.D."/>
            <person name="Begemann M.B."/>
            <person name="Mormile M.R."/>
            <person name="Wall J.D."/>
            <person name="Han C.S."/>
            <person name="Goodwin L.A."/>
            <person name="Pitluck S."/>
            <person name="Land M.L."/>
            <person name="Hauser L.J."/>
            <person name="Elias D.A."/>
        </authorList>
    </citation>
    <scope>NUCLEOTIDE SEQUENCE [LARGE SCALE GENOMIC DNA]</scope>
    <source>
        <strain evidence="14">sapolanicus</strain>
    </source>
</reference>
<dbReference type="EC" id="6.1.1.1" evidence="10"/>
<dbReference type="Gene3D" id="3.40.50.620">
    <property type="entry name" value="HUPs"/>
    <property type="match status" value="1"/>
</dbReference>
<dbReference type="FunFam" id="3.10.290.10:FF:000022">
    <property type="entry name" value="Tyrosine--tRNA ligase"/>
    <property type="match status" value="1"/>
</dbReference>
<sequence length="426" mass="48620">MTKDTGGEQPVELNIRQAFFMEINEQLKILKRGVSDLISEEELKEKLIEAEKEGRPLKVKLGLDPTAPDIHLGHTVVLRKLKQFQDLGHQVYLIIGDFTGMIGDPTGKSETRKQLTKEEVRENALTYQEQFSKVLDRDKTKLVYNSDWLSEMKFSDVLELSAQYTVARMLERDDFSKRYKAGKPIGIHEFFYPLMQGYDSVAIEADVELGGTDQRFNLLVGRNLQKEYGQDSQVIITMPLLEGLDGVNKMSKSLDNYIGVYDKPADMYGKVMSMPDELIARYYELLTDISIEQLNEIKAKLNRDDFNPMQLKKELAAELVREYHDEEAAQYAAQEFENVFSQGNLPDDIPEVKIEKSELDEGELWIVKIVAATGLVDSNSEARRMIKQGAVTIDGEKYDKINLDLEVKDGMIVQIGKRRFAQIKLS</sequence>
<dbReference type="InterPro" id="IPR036986">
    <property type="entry name" value="S4_RNA-bd_sf"/>
</dbReference>
<feature type="short sequence motif" description="'HIGH' region" evidence="10">
    <location>
        <begin position="65"/>
        <end position="74"/>
    </location>
</feature>
<dbReference type="eggNOG" id="COG0162">
    <property type="taxonomic scope" value="Bacteria"/>
</dbReference>
<dbReference type="GO" id="GO:0003723">
    <property type="term" value="F:RNA binding"/>
    <property type="evidence" value="ECO:0007669"/>
    <property type="project" value="UniProtKB-KW"/>
</dbReference>
<gene>
    <name evidence="10" type="primary">tyrS</name>
    <name evidence="13" type="ordered locus">Halsa_1462</name>
</gene>
<dbReference type="SUPFAM" id="SSF52374">
    <property type="entry name" value="Nucleotidylyl transferase"/>
    <property type="match status" value="1"/>
</dbReference>
<dbReference type="CDD" id="cd00165">
    <property type="entry name" value="S4"/>
    <property type="match status" value="1"/>
</dbReference>
<dbReference type="InterPro" id="IPR002942">
    <property type="entry name" value="S4_RNA-bd"/>
</dbReference>
<evidence type="ECO:0000256" key="4">
    <source>
        <dbReference type="ARBA" id="ARBA00022741"/>
    </source>
</evidence>
<evidence type="ECO:0000256" key="9">
    <source>
        <dbReference type="ARBA" id="ARBA00048248"/>
    </source>
</evidence>
<evidence type="ECO:0000256" key="6">
    <source>
        <dbReference type="ARBA" id="ARBA00022884"/>
    </source>
</evidence>
<comment type="catalytic activity">
    <reaction evidence="9 10">
        <text>tRNA(Tyr) + L-tyrosine + ATP = L-tyrosyl-tRNA(Tyr) + AMP + diphosphate + H(+)</text>
        <dbReference type="Rhea" id="RHEA:10220"/>
        <dbReference type="Rhea" id="RHEA-COMP:9706"/>
        <dbReference type="Rhea" id="RHEA-COMP:9707"/>
        <dbReference type="ChEBI" id="CHEBI:15378"/>
        <dbReference type="ChEBI" id="CHEBI:30616"/>
        <dbReference type="ChEBI" id="CHEBI:33019"/>
        <dbReference type="ChEBI" id="CHEBI:58315"/>
        <dbReference type="ChEBI" id="CHEBI:78442"/>
        <dbReference type="ChEBI" id="CHEBI:78536"/>
        <dbReference type="ChEBI" id="CHEBI:456215"/>
        <dbReference type="EC" id="6.1.1.1"/>
    </reaction>
</comment>
<comment type="similarity">
    <text evidence="10">Belongs to the class-I aminoacyl-tRNA synthetase family. TyrS type 2 subfamily.</text>
</comment>
<dbReference type="NCBIfam" id="TIGR00234">
    <property type="entry name" value="tyrS"/>
    <property type="match status" value="1"/>
</dbReference>
<dbReference type="PANTHER" id="PTHR11766">
    <property type="entry name" value="TYROSYL-TRNA SYNTHETASE"/>
    <property type="match status" value="1"/>
</dbReference>
<dbReference type="PROSITE" id="PS50889">
    <property type="entry name" value="S4"/>
    <property type="match status" value="1"/>
</dbReference>
<dbReference type="Gene3D" id="3.10.290.10">
    <property type="entry name" value="RNA-binding S4 domain"/>
    <property type="match status" value="1"/>
</dbReference>
<keyword evidence="8 10" id="KW-0030">Aminoacyl-tRNA synthetase</keyword>
<comment type="function">
    <text evidence="10">Catalyzes the attachment of tyrosine to tRNA(Tyr) in a two-step reaction: tyrosine is first activated by ATP to form Tyr-AMP and then transferred to the acceptor end of tRNA(Tyr).</text>
</comment>
<keyword evidence="5 10" id="KW-0067">ATP-binding</keyword>
<comment type="subunit">
    <text evidence="1 10">Homodimer.</text>
</comment>
<dbReference type="SMART" id="SM00363">
    <property type="entry name" value="S4"/>
    <property type="match status" value="1"/>
</dbReference>
<dbReference type="InterPro" id="IPR001412">
    <property type="entry name" value="aa-tRNA-synth_I_CS"/>
</dbReference>
<dbReference type="STRING" id="656519.Halsa_1462"/>
<dbReference type="InterPro" id="IPR002307">
    <property type="entry name" value="Tyr-tRNA-ligase"/>
</dbReference>
<dbReference type="PROSITE" id="PS00178">
    <property type="entry name" value="AA_TRNA_LIGASE_I"/>
    <property type="match status" value="1"/>
</dbReference>
<dbReference type="GO" id="GO:0005524">
    <property type="term" value="F:ATP binding"/>
    <property type="evidence" value="ECO:0007669"/>
    <property type="project" value="UniProtKB-UniRule"/>
</dbReference>
<evidence type="ECO:0000256" key="3">
    <source>
        <dbReference type="ARBA" id="ARBA00022598"/>
    </source>
</evidence>
<dbReference type="FunFam" id="3.40.50.620:FF:000061">
    <property type="entry name" value="Tyrosine--tRNA ligase"/>
    <property type="match status" value="1"/>
</dbReference>
<evidence type="ECO:0000256" key="5">
    <source>
        <dbReference type="ARBA" id="ARBA00022840"/>
    </source>
</evidence>
<dbReference type="GO" id="GO:0004831">
    <property type="term" value="F:tyrosine-tRNA ligase activity"/>
    <property type="evidence" value="ECO:0007669"/>
    <property type="project" value="UniProtKB-UniRule"/>
</dbReference>
<dbReference type="Pfam" id="PF00579">
    <property type="entry name" value="tRNA-synt_1b"/>
    <property type="match status" value="1"/>
</dbReference>
<dbReference type="HAMAP" id="MF_02007">
    <property type="entry name" value="Tyr_tRNA_synth_type2"/>
    <property type="match status" value="1"/>
</dbReference>
<accession>E4RLH5</accession>
<protein>
    <recommendedName>
        <fullName evidence="10">Tyrosine--tRNA ligase</fullName>
        <ecNumber evidence="10">6.1.1.1</ecNumber>
    </recommendedName>
    <alternativeName>
        <fullName evidence="10">Tyrosyl-tRNA synthetase</fullName>
        <shortName evidence="10">TyrRS</shortName>
    </alternativeName>
</protein>
<comment type="subcellular location">
    <subcellularLocation>
        <location evidence="10">Cytoplasm</location>
    </subcellularLocation>
</comment>
<dbReference type="InterPro" id="IPR024108">
    <property type="entry name" value="Tyr-tRNA-ligase_bac_2"/>
</dbReference>
<keyword evidence="2 10" id="KW-0963">Cytoplasm</keyword>
<evidence type="ECO:0000256" key="2">
    <source>
        <dbReference type="ARBA" id="ARBA00022490"/>
    </source>
</evidence>
<keyword evidence="14" id="KW-1185">Reference proteome</keyword>
<proteinExistence type="inferred from homology"/>
<dbReference type="KEGG" id="has:Halsa_1462"/>
<evidence type="ECO:0000256" key="10">
    <source>
        <dbReference type="HAMAP-Rule" id="MF_02007"/>
    </source>
</evidence>
<dbReference type="GO" id="GO:0005829">
    <property type="term" value="C:cytosol"/>
    <property type="evidence" value="ECO:0007669"/>
    <property type="project" value="TreeGrafter"/>
</dbReference>
<evidence type="ECO:0000256" key="7">
    <source>
        <dbReference type="ARBA" id="ARBA00022917"/>
    </source>
</evidence>
<evidence type="ECO:0000313" key="13">
    <source>
        <dbReference type="EMBL" id="ADQ14889.1"/>
    </source>
</evidence>
<feature type="short sequence motif" description="'KMSKS' region" evidence="10">
    <location>
        <begin position="249"/>
        <end position="253"/>
    </location>
</feature>
<evidence type="ECO:0000256" key="11">
    <source>
        <dbReference type="PROSITE-ProRule" id="PRU00182"/>
    </source>
</evidence>
<dbReference type="HOGENOM" id="CLU_024003_5_0_9"/>
<keyword evidence="4 10" id="KW-0547">Nucleotide-binding</keyword>
<dbReference type="InterPro" id="IPR002305">
    <property type="entry name" value="aa-tRNA-synth_Ic"/>
</dbReference>
<dbReference type="Proteomes" id="UP000007434">
    <property type="component" value="Chromosome"/>
</dbReference>
<dbReference type="PANTHER" id="PTHR11766:SF1">
    <property type="entry name" value="TYROSINE--TRNA LIGASE"/>
    <property type="match status" value="1"/>
</dbReference>
<evidence type="ECO:0000256" key="1">
    <source>
        <dbReference type="ARBA" id="ARBA00011738"/>
    </source>
</evidence>
<feature type="binding site" evidence="10">
    <location>
        <position position="252"/>
    </location>
    <ligand>
        <name>ATP</name>
        <dbReference type="ChEBI" id="CHEBI:30616"/>
    </ligand>
</feature>
<evidence type="ECO:0000256" key="8">
    <source>
        <dbReference type="ARBA" id="ARBA00023146"/>
    </source>
</evidence>
<keyword evidence="6 11" id="KW-0694">RNA-binding</keyword>
<dbReference type="FunFam" id="1.10.240.10:FF:000006">
    <property type="entry name" value="Tyrosine--tRNA ligase"/>
    <property type="match status" value="1"/>
</dbReference>
<dbReference type="EMBL" id="CP002304">
    <property type="protein sequence ID" value="ADQ14889.1"/>
    <property type="molecule type" value="Genomic_DNA"/>
</dbReference>
<name>E4RLH5_HALHG</name>
<dbReference type="PRINTS" id="PR01040">
    <property type="entry name" value="TRNASYNTHTYR"/>
</dbReference>
<dbReference type="Pfam" id="PF22421">
    <property type="entry name" value="SYY_C-terminal"/>
    <property type="match status" value="1"/>
</dbReference>
<dbReference type="SUPFAM" id="SSF55174">
    <property type="entry name" value="Alpha-L RNA-binding motif"/>
    <property type="match status" value="1"/>
</dbReference>
<feature type="domain" description="RNA-binding S4" evidence="12">
    <location>
        <begin position="364"/>
        <end position="426"/>
    </location>
</feature>
<dbReference type="Gene3D" id="1.10.240.10">
    <property type="entry name" value="Tyrosyl-Transfer RNA Synthetase"/>
    <property type="match status" value="1"/>
</dbReference>
<dbReference type="AlphaFoldDB" id="E4RLH5"/>
<dbReference type="InterPro" id="IPR014729">
    <property type="entry name" value="Rossmann-like_a/b/a_fold"/>
</dbReference>
<organism evidence="13 14">
    <name type="scientific">Halanaerobium hydrogeniformans</name>
    <name type="common">Halanaerobium sp. (strain sapolanicus)</name>
    <dbReference type="NCBI Taxonomy" id="656519"/>
    <lineage>
        <taxon>Bacteria</taxon>
        <taxon>Bacillati</taxon>
        <taxon>Bacillota</taxon>
        <taxon>Clostridia</taxon>
        <taxon>Halanaerobiales</taxon>
        <taxon>Halanaerobiaceae</taxon>
        <taxon>Halanaerobium</taxon>
    </lineage>
</organism>